<dbReference type="RefSeq" id="WP_087106408.1">
    <property type="nucleotide sequence ID" value="NZ_CBCSCN010000004.1"/>
</dbReference>
<name>A0A1X7AF39_9GAMM</name>
<dbReference type="AlphaFoldDB" id="A0A1X7AF39"/>
<reference evidence="2 3" key="1">
    <citation type="submission" date="2017-03" db="EMBL/GenBank/DDBJ databases">
        <authorList>
            <person name="Afonso C.L."/>
            <person name="Miller P.J."/>
            <person name="Scott M.A."/>
            <person name="Spackman E."/>
            <person name="Goraichik I."/>
            <person name="Dimitrov K.M."/>
            <person name="Suarez D.L."/>
            <person name="Swayne D.E."/>
        </authorList>
    </citation>
    <scope>NUCLEOTIDE SEQUENCE [LARGE SCALE GENOMIC DNA]</scope>
    <source>
        <strain evidence="2">SB41UT1</strain>
    </source>
</reference>
<sequence length="637" mass="70625">MDMLTTQQPATQQAAAKQAEAPVLGPKADAGRFQRWKARHFANGFIQIPRAQWAKGLGKGKGAKFFISSFSRLLIIPANYQYPHLSASMGQTFIDQDAAHVRIDSLHYSAARDAERVVFYRRDERTYETGAPFDDAQLKTAQSWIDKSGLPFILAVKPCPSIPQSFLTSDDLEPDSQDSGIDTDRSSLDSSSQGSGSDTLEQELDTSVQDLATETITTSKSTPTASKGRGRARSKKKAPPATKKKKKPARSSVSLPPTSKAEPQTTHEASPVAMQKPLLCTRDHTSDWEAFLGTDSLEQYLNEDLKTQSGIQPDSRLLESLIEAAADDFTAFHIRIQDERVNESYLISTARIIGDRFQKLICAKKQNRDRIRNLLESSFNDLKKSSSPFVDYSARAASRQQIQLSHINPGDLPKLQAAVTALPSPRTSQQELALNLTLRFFASSLTLNRVDAFTSEMEGFSNAMASALRTSSRPHALLIAGMVNRITALPIIYGNQLAEDIQQMSESADSLTELTRLQETMDGRLRELQELTTEFFTFSFYMTDLLIQMDVADRGKITQVLDGIPESLRTSCERLATNITGQMSGQRLSTTLDTPADLREDQKDLDLSDETIGKATIEAKLCMHFFQEIYDRLATGK</sequence>
<feature type="region of interest" description="Disordered" evidence="1">
    <location>
        <begin position="165"/>
        <end position="277"/>
    </location>
</feature>
<feature type="compositionally biased region" description="Low complexity" evidence="1">
    <location>
        <begin position="188"/>
        <end position="199"/>
    </location>
</feature>
<feature type="compositionally biased region" description="Basic residues" evidence="1">
    <location>
        <begin position="228"/>
        <end position="249"/>
    </location>
</feature>
<feature type="compositionally biased region" description="Low complexity" evidence="1">
    <location>
        <begin position="1"/>
        <end position="19"/>
    </location>
</feature>
<protein>
    <submittedName>
        <fullName evidence="2">Uncharacterized protein</fullName>
    </submittedName>
</protein>
<gene>
    <name evidence="2" type="ORF">EHSB41UT_00422</name>
</gene>
<accession>A0A1X7AF39</accession>
<feature type="compositionally biased region" description="Polar residues" evidence="1">
    <location>
        <begin position="253"/>
        <end position="268"/>
    </location>
</feature>
<evidence type="ECO:0000256" key="1">
    <source>
        <dbReference type="SAM" id="MobiDB-lite"/>
    </source>
</evidence>
<feature type="compositionally biased region" description="Low complexity" evidence="1">
    <location>
        <begin position="213"/>
        <end position="227"/>
    </location>
</feature>
<dbReference type="EMBL" id="FWPT01000001">
    <property type="protein sequence ID" value="SMA34595.1"/>
    <property type="molecule type" value="Genomic_DNA"/>
</dbReference>
<organism evidence="2 3">
    <name type="scientific">Parendozoicomonas haliclonae</name>
    <dbReference type="NCBI Taxonomy" id="1960125"/>
    <lineage>
        <taxon>Bacteria</taxon>
        <taxon>Pseudomonadati</taxon>
        <taxon>Pseudomonadota</taxon>
        <taxon>Gammaproteobacteria</taxon>
        <taxon>Oceanospirillales</taxon>
        <taxon>Endozoicomonadaceae</taxon>
        <taxon>Parendozoicomonas</taxon>
    </lineage>
</organism>
<proteinExistence type="predicted"/>
<feature type="region of interest" description="Disordered" evidence="1">
    <location>
        <begin position="1"/>
        <end position="22"/>
    </location>
</feature>
<evidence type="ECO:0000313" key="3">
    <source>
        <dbReference type="Proteomes" id="UP000196573"/>
    </source>
</evidence>
<keyword evidence="3" id="KW-1185">Reference proteome</keyword>
<dbReference type="Proteomes" id="UP000196573">
    <property type="component" value="Unassembled WGS sequence"/>
</dbReference>
<evidence type="ECO:0000313" key="2">
    <source>
        <dbReference type="EMBL" id="SMA34595.1"/>
    </source>
</evidence>